<evidence type="ECO:0000313" key="3">
    <source>
        <dbReference type="Proteomes" id="UP000287394"/>
    </source>
</evidence>
<gene>
    <name evidence="2" type="ORF">CCAX7_000510</name>
</gene>
<accession>A0A402CRG6</accession>
<dbReference type="EMBL" id="AP025739">
    <property type="protein sequence ID" value="BDI28000.1"/>
    <property type="molecule type" value="Genomic_DNA"/>
</dbReference>
<feature type="region of interest" description="Disordered" evidence="1">
    <location>
        <begin position="1"/>
        <end position="22"/>
    </location>
</feature>
<dbReference type="OrthoDB" id="72466at2"/>
<dbReference type="AlphaFoldDB" id="A0A402CRG6"/>
<dbReference type="KEGG" id="ccot:CCAX7_000510"/>
<dbReference type="Proteomes" id="UP000287394">
    <property type="component" value="Chromosome"/>
</dbReference>
<organism evidence="2 3">
    <name type="scientific">Capsulimonas corticalis</name>
    <dbReference type="NCBI Taxonomy" id="2219043"/>
    <lineage>
        <taxon>Bacteria</taxon>
        <taxon>Bacillati</taxon>
        <taxon>Armatimonadota</taxon>
        <taxon>Armatimonadia</taxon>
        <taxon>Capsulimonadales</taxon>
        <taxon>Capsulimonadaceae</taxon>
        <taxon>Capsulimonas</taxon>
    </lineage>
</organism>
<dbReference type="RefSeq" id="WP_119319962.1">
    <property type="nucleotide sequence ID" value="NZ_AP025739.1"/>
</dbReference>
<name>A0A402CRG6_9BACT</name>
<reference evidence="2 3" key="1">
    <citation type="journal article" date="2019" name="Int. J. Syst. Evol. Microbiol.">
        <title>Capsulimonas corticalis gen. nov., sp. nov., an aerobic capsulated bacterium, of a novel bacterial order, Capsulimonadales ord. nov., of the class Armatimonadia of the phylum Armatimonadetes.</title>
        <authorList>
            <person name="Li J."/>
            <person name="Kudo C."/>
            <person name="Tonouchi A."/>
        </authorList>
    </citation>
    <scope>NUCLEOTIDE SEQUENCE [LARGE SCALE GENOMIC DNA]</scope>
    <source>
        <strain evidence="2 3">AX-7</strain>
    </source>
</reference>
<proteinExistence type="predicted"/>
<evidence type="ECO:0000313" key="2">
    <source>
        <dbReference type="EMBL" id="BDI28000.1"/>
    </source>
</evidence>
<keyword evidence="3" id="KW-1185">Reference proteome</keyword>
<protein>
    <submittedName>
        <fullName evidence="2">Uncharacterized protein</fullName>
    </submittedName>
</protein>
<sequence>MAHPKCGRPCKTKNGAPCENAAGQRTDHVGVGACWKHGGNGGRPVKHGLYSKIERPRLKELLDAADELGDPLDLLPHVKMLGALVTDWVERYDTFTEALIAWHQSYDNPERVSKPTQLLDITSAAGLIGQIGAMVDRIHKHQDKTAVPLVALDDYVTSIGLAVIQAARETIHDDALRAEFIAVADKRLADVRIDLPARKGA</sequence>
<evidence type="ECO:0000256" key="1">
    <source>
        <dbReference type="SAM" id="MobiDB-lite"/>
    </source>
</evidence>
<feature type="compositionally biased region" description="Basic residues" evidence="1">
    <location>
        <begin position="1"/>
        <end position="11"/>
    </location>
</feature>